<reference evidence="3" key="1">
    <citation type="submission" date="2019-08" db="EMBL/GenBank/DDBJ databases">
        <title>Carotenoids and Carotenoid Binding Proteins in the Halophilic Cyanobacterium Euhalothece sp. ZM00.</title>
        <authorList>
            <person name="Cho S.M."/>
            <person name="Song J.Y."/>
            <person name="Park Y.-I."/>
        </authorList>
    </citation>
    <scope>NUCLEOTIDE SEQUENCE [LARGE SCALE GENOMIC DNA]</scope>
    <source>
        <strain evidence="3">Z-M001</strain>
    </source>
</reference>
<dbReference type="PANTHER" id="PTHR36566">
    <property type="entry name" value="NICKEL INSERTION PROTEIN-RELATED"/>
    <property type="match status" value="1"/>
</dbReference>
<dbReference type="EMBL" id="CP042326">
    <property type="protein sequence ID" value="QDZ40402.1"/>
    <property type="molecule type" value="Genomic_DNA"/>
</dbReference>
<dbReference type="InterPro" id="IPR002822">
    <property type="entry name" value="Ni_insertion"/>
</dbReference>
<dbReference type="NCBIfam" id="TIGR00299">
    <property type="entry name" value="nickel pincer cofactor biosynthesis protein LarC"/>
    <property type="match status" value="1"/>
</dbReference>
<organism evidence="3 4">
    <name type="scientific">Euhalothece natronophila Z-M001</name>
    <dbReference type="NCBI Taxonomy" id="522448"/>
    <lineage>
        <taxon>Bacteria</taxon>
        <taxon>Bacillati</taxon>
        <taxon>Cyanobacteriota</taxon>
        <taxon>Cyanophyceae</taxon>
        <taxon>Oscillatoriophycideae</taxon>
        <taxon>Chroococcales</taxon>
        <taxon>Halothecacae</taxon>
        <taxon>Halothece cluster</taxon>
        <taxon>Euhalothece</taxon>
    </lineage>
</organism>
<proteinExistence type="inferred from homology"/>
<dbReference type="AlphaFoldDB" id="A0A5B8NM81"/>
<gene>
    <name evidence="3" type="primary">larC</name>
    <name evidence="3" type="ORF">FRE64_10810</name>
</gene>
<name>A0A5B8NM81_9CHRO</name>
<dbReference type="Proteomes" id="UP000318453">
    <property type="component" value="Chromosome"/>
</dbReference>
<keyword evidence="2" id="KW-0456">Lyase</keyword>
<dbReference type="Gene3D" id="3.10.20.300">
    <property type="entry name" value="mk0293 like domain"/>
    <property type="match status" value="1"/>
</dbReference>
<comment type="similarity">
    <text evidence="2">Belongs to the LarC family.</text>
</comment>
<accession>A0A5B8NM81</accession>
<evidence type="ECO:0000313" key="4">
    <source>
        <dbReference type="Proteomes" id="UP000318453"/>
    </source>
</evidence>
<evidence type="ECO:0000313" key="3">
    <source>
        <dbReference type="EMBL" id="QDZ40402.1"/>
    </source>
</evidence>
<keyword evidence="1 2" id="KW-0533">Nickel</keyword>
<dbReference type="GO" id="GO:0016829">
    <property type="term" value="F:lyase activity"/>
    <property type="evidence" value="ECO:0007669"/>
    <property type="project" value="UniProtKB-UniRule"/>
</dbReference>
<dbReference type="KEGG" id="enn:FRE64_10810"/>
<sequence>MTKVVYFDCPTGIAGDMCLGALVDAGVPLDYLISELQQLGLPEQYQLSSQPFTHNGQVATKVNVNLPEITPPSRHLQDLETLIEKAILPSQVKTWSLEVFQQLAKAEAAVHGVSPQEVHFHEVGATDAIIDIVGTCLGLNWLGVETISCSALPSGGGTVKATHGELPVPVPAVVNLWQSRNIPIYSNGINKELVTPTGAALMVTLANSFGAFPRMTVKQVGLGAGNASLPLPNILRLWIGETEANEDLETVAVLETQIDDLSPQVLAYCQELLFSAGALDVFTQPINMKKSRLGTLVTVICPLDQISACETVLFRETTTLGIRRQFQQRRALQREMQNIQTPLGVIRVKVAFLEDKVINIQPEYEDCVTIAQREEIPLREIQEMIIPIAFSLNNKSYQ</sequence>
<dbReference type="RefSeq" id="WP_146296120.1">
    <property type="nucleotide sequence ID" value="NZ_CP042326.1"/>
</dbReference>
<dbReference type="GO" id="GO:0016151">
    <property type="term" value="F:nickel cation binding"/>
    <property type="evidence" value="ECO:0007669"/>
    <property type="project" value="UniProtKB-UniRule"/>
</dbReference>
<dbReference type="OrthoDB" id="9765625at2"/>
<evidence type="ECO:0000256" key="2">
    <source>
        <dbReference type="HAMAP-Rule" id="MF_01074"/>
    </source>
</evidence>
<dbReference type="HAMAP" id="MF_01074">
    <property type="entry name" value="LarC"/>
    <property type="match status" value="1"/>
</dbReference>
<protein>
    <recommendedName>
        <fullName evidence="2">Putative nickel insertion protein</fullName>
    </recommendedName>
</protein>
<evidence type="ECO:0000256" key="1">
    <source>
        <dbReference type="ARBA" id="ARBA00022596"/>
    </source>
</evidence>
<dbReference type="PANTHER" id="PTHR36566:SF1">
    <property type="entry name" value="PYRIDINIUM-3,5-BISTHIOCARBOXYLIC ACID MONONUCLEOTIDE NICKEL INSERTION PROTEIN"/>
    <property type="match status" value="1"/>
</dbReference>
<dbReference type="Gene3D" id="3.30.70.1380">
    <property type="entry name" value="Transcriptional regulatory protein pf0864 domain like"/>
    <property type="match status" value="1"/>
</dbReference>
<dbReference type="Pfam" id="PF01969">
    <property type="entry name" value="Ni_insertion"/>
    <property type="match status" value="1"/>
</dbReference>
<keyword evidence="4" id="KW-1185">Reference proteome</keyword>